<dbReference type="PATRIC" id="fig|1166018.3.peg.758"/>
<dbReference type="InterPro" id="IPR029044">
    <property type="entry name" value="Nucleotide-diphossugar_trans"/>
</dbReference>
<evidence type="ECO:0000259" key="1">
    <source>
        <dbReference type="Pfam" id="PF00535"/>
    </source>
</evidence>
<dbReference type="PANTHER" id="PTHR22916:SF71">
    <property type="entry name" value="GLYCOSYL TRANSFERASE"/>
    <property type="match status" value="1"/>
</dbReference>
<sequence length="321" mass="37190">MKVSVCIATYNQEKFIGQAIESALAQQVNFPMEILVGDDFSTDNTRAIVQTYIDRYPDLVKPVFHPRNLGQNGLFNAMETFKLAKGTYLASFDGDDYWTDPLKLQKQVDFLDAHPDFVACYHNALITYEDGSPSHILNPPDQPAVSTLDDLIGEDEIWFMATSSVLFRNVLHTYPAWFMRSVSGDIPRYILLAKHGKIGYLPDVMSVYRKNQGGTSFTDKYHDAGFLRNRIDMYEGINQELDYRYDRKLKRNIARYYKMMLESEQYRNRYYPRNLLAAKYLWLGRPDAAERKLILQQYIIPPPLMRLYSRVAIGLGNKLRS</sequence>
<dbReference type="PANTHER" id="PTHR22916">
    <property type="entry name" value="GLYCOSYLTRANSFERASE"/>
    <property type="match status" value="1"/>
</dbReference>
<dbReference type="SUPFAM" id="SSF53448">
    <property type="entry name" value="Nucleotide-diphospho-sugar transferases"/>
    <property type="match status" value="1"/>
</dbReference>
<dbReference type="HOGENOM" id="CLU_025996_4_4_10"/>
<feature type="domain" description="Glycosyltransferase 2-like" evidence="1">
    <location>
        <begin position="4"/>
        <end position="139"/>
    </location>
</feature>
<dbReference type="AlphaFoldDB" id="I0K3Q5"/>
<reference evidence="2 3" key="1">
    <citation type="journal article" date="2012" name="J. Bacteriol.">
        <title>Genome Sequence of Fibrella aestuarina BUZ 2T, a Filamentous Marine Bacterium.</title>
        <authorList>
            <person name="Filippini M."/>
            <person name="Qi W."/>
            <person name="Blom J."/>
            <person name="Goesmann A."/>
            <person name="Smits T.H."/>
            <person name="Bagheri H.C."/>
        </authorList>
    </citation>
    <scope>NUCLEOTIDE SEQUENCE [LARGE SCALE GENOMIC DNA]</scope>
    <source>
        <strain evidence="3">BUZ 2T</strain>
    </source>
</reference>
<gene>
    <name evidence="2" type="ORF">FAES_0747</name>
</gene>
<dbReference type="Pfam" id="PF00535">
    <property type="entry name" value="Glycos_transf_2"/>
    <property type="match status" value="1"/>
</dbReference>
<dbReference type="OrthoDB" id="199095at2"/>
<dbReference type="Proteomes" id="UP000011058">
    <property type="component" value="Chromosome"/>
</dbReference>
<proteinExistence type="predicted"/>
<dbReference type="EMBL" id="HE796683">
    <property type="protein sequence ID" value="CCG98758.1"/>
    <property type="molecule type" value="Genomic_DNA"/>
</dbReference>
<protein>
    <submittedName>
        <fullName evidence="2">Glycosyl transferase family 2</fullName>
    </submittedName>
</protein>
<keyword evidence="3" id="KW-1185">Reference proteome</keyword>
<evidence type="ECO:0000313" key="2">
    <source>
        <dbReference type="EMBL" id="CCG98758.1"/>
    </source>
</evidence>
<evidence type="ECO:0000313" key="3">
    <source>
        <dbReference type="Proteomes" id="UP000011058"/>
    </source>
</evidence>
<dbReference type="eggNOG" id="COG0463">
    <property type="taxonomic scope" value="Bacteria"/>
</dbReference>
<dbReference type="InterPro" id="IPR001173">
    <property type="entry name" value="Glyco_trans_2-like"/>
</dbReference>
<dbReference type="RefSeq" id="WP_015329858.1">
    <property type="nucleotide sequence ID" value="NC_020054.1"/>
</dbReference>
<dbReference type="STRING" id="1166018.FAES_0747"/>
<name>I0K3Q5_9BACT</name>
<dbReference type="GO" id="GO:0016758">
    <property type="term" value="F:hexosyltransferase activity"/>
    <property type="evidence" value="ECO:0007669"/>
    <property type="project" value="UniProtKB-ARBA"/>
</dbReference>
<accession>I0K3Q5</accession>
<dbReference type="Gene3D" id="3.90.550.10">
    <property type="entry name" value="Spore Coat Polysaccharide Biosynthesis Protein SpsA, Chain A"/>
    <property type="match status" value="1"/>
</dbReference>
<dbReference type="KEGG" id="fae:FAES_0747"/>
<keyword evidence="2" id="KW-0808">Transferase</keyword>
<organism evidence="2 3">
    <name type="scientific">Fibrella aestuarina BUZ 2</name>
    <dbReference type="NCBI Taxonomy" id="1166018"/>
    <lineage>
        <taxon>Bacteria</taxon>
        <taxon>Pseudomonadati</taxon>
        <taxon>Bacteroidota</taxon>
        <taxon>Cytophagia</taxon>
        <taxon>Cytophagales</taxon>
        <taxon>Spirosomataceae</taxon>
        <taxon>Fibrella</taxon>
    </lineage>
</organism>